<evidence type="ECO:0000313" key="3">
    <source>
        <dbReference type="EMBL" id="RPA75129.1"/>
    </source>
</evidence>
<gene>
    <name evidence="3" type="ORF">BJ508DRAFT_339214</name>
</gene>
<dbReference type="SUPFAM" id="SSF81383">
    <property type="entry name" value="F-box domain"/>
    <property type="match status" value="1"/>
</dbReference>
<dbReference type="InterPro" id="IPR001810">
    <property type="entry name" value="F-box_dom"/>
</dbReference>
<evidence type="ECO:0000256" key="1">
    <source>
        <dbReference type="SAM" id="MobiDB-lite"/>
    </source>
</evidence>
<organism evidence="3 4">
    <name type="scientific">Ascobolus immersus RN42</name>
    <dbReference type="NCBI Taxonomy" id="1160509"/>
    <lineage>
        <taxon>Eukaryota</taxon>
        <taxon>Fungi</taxon>
        <taxon>Dikarya</taxon>
        <taxon>Ascomycota</taxon>
        <taxon>Pezizomycotina</taxon>
        <taxon>Pezizomycetes</taxon>
        <taxon>Pezizales</taxon>
        <taxon>Ascobolaceae</taxon>
        <taxon>Ascobolus</taxon>
    </lineage>
</organism>
<keyword evidence="4" id="KW-1185">Reference proteome</keyword>
<accession>A0A3N4HN17</accession>
<protein>
    <recommendedName>
        <fullName evidence="2">F-box domain-containing protein</fullName>
    </recommendedName>
</protein>
<dbReference type="Proteomes" id="UP000275078">
    <property type="component" value="Unassembled WGS sequence"/>
</dbReference>
<dbReference type="CDD" id="cd09917">
    <property type="entry name" value="F-box_SF"/>
    <property type="match status" value="1"/>
</dbReference>
<dbReference type="Pfam" id="PF12937">
    <property type="entry name" value="F-box-like"/>
    <property type="match status" value="1"/>
</dbReference>
<proteinExistence type="predicted"/>
<dbReference type="EMBL" id="ML119771">
    <property type="protein sequence ID" value="RPA75129.1"/>
    <property type="molecule type" value="Genomic_DNA"/>
</dbReference>
<feature type="region of interest" description="Disordered" evidence="1">
    <location>
        <begin position="1"/>
        <end position="26"/>
    </location>
</feature>
<sequence>MGRQKATARKSTPRPPQPPTAQEKAHEKFQRRAYDALYKRCKLGTKMSRKKVNPVEILPVEVLGMVFRYLPDVRSVVALERVSKGWSEVVRAVCTVGWVRLWGLDVDWIPKGDADEERGWGKFKAEVKSYHNMKLGFPSSGLGADWEGVMLVRDDYIACLGGGHRYGRSNLMIRQKEPTWKDMPMDEQFREQITTNWGKIVVRCGLGDCRDRGIAKMEFFGTGPGCVLLYMGSRPPVLDNMDGVPFYMIACISTETGNVIWARSTTCNEYYYPPSKRTAGQKYNERTWYTPHVIMVNRQSDPEYVTHSSTQFFSYLVSCSHNQATGVEDVAAPSCTHGVKIMTIDLRTGETVDDLAHEVLNVPLEHHVPGQDRTRAAPFSFFPLQNPDLSANEPELYAARYILILAFNMAFQVWTASTVDLLTKQTLASIPLHYPSSYNTYHSHLDNDNTPVSEAFLLCRSGIRFSTLPSAFPSAAPLTIFATFQNTTAPYGTVSNKKSTHHLSFTLRLNSLTQLTCIETNIYETLHYYRSVELHPRLRLAFTADKRETRTNYPIQNGNFISILSYTEVTDEPGAEEDEEAKVLGVRKWRANVWDFKNGPKKLMLLAVPKPAEKMGGLEWDEWKAWDEDRSREVKRLGWEWGERGSREVFEEVKRVGSVGEGWVGTRGNVFWF</sequence>
<evidence type="ECO:0000259" key="2">
    <source>
        <dbReference type="PROSITE" id="PS50181"/>
    </source>
</evidence>
<name>A0A3N4HN17_ASCIM</name>
<feature type="compositionally biased region" description="Basic residues" evidence="1">
    <location>
        <begin position="1"/>
        <end position="12"/>
    </location>
</feature>
<evidence type="ECO:0000313" key="4">
    <source>
        <dbReference type="Proteomes" id="UP000275078"/>
    </source>
</evidence>
<dbReference type="InterPro" id="IPR036047">
    <property type="entry name" value="F-box-like_dom_sf"/>
</dbReference>
<dbReference type="PROSITE" id="PS50181">
    <property type="entry name" value="FBOX"/>
    <property type="match status" value="1"/>
</dbReference>
<feature type="domain" description="F-box" evidence="2">
    <location>
        <begin position="52"/>
        <end position="101"/>
    </location>
</feature>
<dbReference type="AlphaFoldDB" id="A0A3N4HN17"/>
<dbReference type="Gene3D" id="1.20.1280.50">
    <property type="match status" value="1"/>
</dbReference>
<reference evidence="3 4" key="1">
    <citation type="journal article" date="2018" name="Nat. Ecol. Evol.">
        <title>Pezizomycetes genomes reveal the molecular basis of ectomycorrhizal truffle lifestyle.</title>
        <authorList>
            <person name="Murat C."/>
            <person name="Payen T."/>
            <person name="Noel B."/>
            <person name="Kuo A."/>
            <person name="Morin E."/>
            <person name="Chen J."/>
            <person name="Kohler A."/>
            <person name="Krizsan K."/>
            <person name="Balestrini R."/>
            <person name="Da Silva C."/>
            <person name="Montanini B."/>
            <person name="Hainaut M."/>
            <person name="Levati E."/>
            <person name="Barry K.W."/>
            <person name="Belfiori B."/>
            <person name="Cichocki N."/>
            <person name="Clum A."/>
            <person name="Dockter R.B."/>
            <person name="Fauchery L."/>
            <person name="Guy J."/>
            <person name="Iotti M."/>
            <person name="Le Tacon F."/>
            <person name="Lindquist E.A."/>
            <person name="Lipzen A."/>
            <person name="Malagnac F."/>
            <person name="Mello A."/>
            <person name="Molinier V."/>
            <person name="Miyauchi S."/>
            <person name="Poulain J."/>
            <person name="Riccioni C."/>
            <person name="Rubini A."/>
            <person name="Sitrit Y."/>
            <person name="Splivallo R."/>
            <person name="Traeger S."/>
            <person name="Wang M."/>
            <person name="Zifcakova L."/>
            <person name="Wipf D."/>
            <person name="Zambonelli A."/>
            <person name="Paolocci F."/>
            <person name="Nowrousian M."/>
            <person name="Ottonello S."/>
            <person name="Baldrian P."/>
            <person name="Spatafora J.W."/>
            <person name="Henrissat B."/>
            <person name="Nagy L.G."/>
            <person name="Aury J.M."/>
            <person name="Wincker P."/>
            <person name="Grigoriev I.V."/>
            <person name="Bonfante P."/>
            <person name="Martin F.M."/>
        </authorList>
    </citation>
    <scope>NUCLEOTIDE SEQUENCE [LARGE SCALE GENOMIC DNA]</scope>
    <source>
        <strain evidence="3 4">RN42</strain>
    </source>
</reference>